<organism evidence="2 3">
    <name type="scientific">Selenihalanaerobacter shriftii</name>
    <dbReference type="NCBI Taxonomy" id="142842"/>
    <lineage>
        <taxon>Bacteria</taxon>
        <taxon>Bacillati</taxon>
        <taxon>Bacillota</taxon>
        <taxon>Clostridia</taxon>
        <taxon>Halanaerobiales</taxon>
        <taxon>Halobacteroidaceae</taxon>
        <taxon>Selenihalanaerobacter</taxon>
    </lineage>
</organism>
<dbReference type="RefSeq" id="WP_078808865.1">
    <property type="nucleotide sequence ID" value="NZ_FUWM01000004.1"/>
</dbReference>
<accession>A0A1T4JQQ2</accession>
<dbReference type="Proteomes" id="UP000190625">
    <property type="component" value="Unassembled WGS sequence"/>
</dbReference>
<dbReference type="EMBL" id="FUWM01000004">
    <property type="protein sequence ID" value="SJZ32572.1"/>
    <property type="molecule type" value="Genomic_DNA"/>
</dbReference>
<evidence type="ECO:0000259" key="1">
    <source>
        <dbReference type="Pfam" id="PF07561"/>
    </source>
</evidence>
<dbReference type="InterPro" id="IPR011437">
    <property type="entry name" value="DUF1540"/>
</dbReference>
<name>A0A1T4JQQ2_9FIRM</name>
<evidence type="ECO:0000313" key="2">
    <source>
        <dbReference type="EMBL" id="SJZ32572.1"/>
    </source>
</evidence>
<reference evidence="3" key="1">
    <citation type="submission" date="2017-02" db="EMBL/GenBank/DDBJ databases">
        <authorList>
            <person name="Varghese N."/>
            <person name="Submissions S."/>
        </authorList>
    </citation>
    <scope>NUCLEOTIDE SEQUENCE [LARGE SCALE GENOMIC DNA]</scope>
    <source>
        <strain evidence="3">ATCC BAA-73</strain>
    </source>
</reference>
<dbReference type="AlphaFoldDB" id="A0A1T4JQQ2"/>
<feature type="domain" description="DUF1540" evidence="1">
    <location>
        <begin position="4"/>
        <end position="45"/>
    </location>
</feature>
<gene>
    <name evidence="2" type="ORF">SAMN02745118_00339</name>
</gene>
<sequence>MTEIICYAENCDNHGKPNKCKLEGITVTKGELPKDGTDDTNCGDFQRMNI</sequence>
<protein>
    <recommendedName>
        <fullName evidence="1">DUF1540 domain-containing protein</fullName>
    </recommendedName>
</protein>
<evidence type="ECO:0000313" key="3">
    <source>
        <dbReference type="Proteomes" id="UP000190625"/>
    </source>
</evidence>
<dbReference type="OrthoDB" id="1725413at2"/>
<proteinExistence type="predicted"/>
<keyword evidence="3" id="KW-1185">Reference proteome</keyword>
<dbReference type="Pfam" id="PF07561">
    <property type="entry name" value="DUF1540"/>
    <property type="match status" value="1"/>
</dbReference>